<dbReference type="OMA" id="CVKGPRP"/>
<dbReference type="PANTHER" id="PTHR19325:SF521">
    <property type="entry name" value="MEMBRANE COFACTOR PROTEIN"/>
    <property type="match status" value="1"/>
</dbReference>
<keyword evidence="6" id="KW-0391">Immunity</keyword>
<dbReference type="SMART" id="SM00032">
    <property type="entry name" value="CCP"/>
    <property type="match status" value="4"/>
</dbReference>
<evidence type="ECO:0000256" key="16">
    <source>
        <dbReference type="SAM" id="MobiDB-lite"/>
    </source>
</evidence>
<dbReference type="InterPro" id="IPR050350">
    <property type="entry name" value="Compl-Cell_Adhes-Reg"/>
</dbReference>
<organism evidence="19 20">
    <name type="scientific">Otolemur garnettii</name>
    <name type="common">Small-eared galago</name>
    <name type="synonym">Garnett's greater bushbaby</name>
    <dbReference type="NCBI Taxonomy" id="30611"/>
    <lineage>
        <taxon>Eukaryota</taxon>
        <taxon>Metazoa</taxon>
        <taxon>Chordata</taxon>
        <taxon>Craniata</taxon>
        <taxon>Vertebrata</taxon>
        <taxon>Euteleostomi</taxon>
        <taxon>Mammalia</taxon>
        <taxon>Eutheria</taxon>
        <taxon>Euarchontoglires</taxon>
        <taxon>Primates</taxon>
        <taxon>Strepsirrhini</taxon>
        <taxon>Lorisiformes</taxon>
        <taxon>Galagidae</taxon>
        <taxon>Otolemur</taxon>
    </lineage>
</organism>
<dbReference type="FunFam" id="2.10.70.10:FF:000042">
    <property type="entry name" value="Membrane cofactor protein"/>
    <property type="match status" value="1"/>
</dbReference>
<dbReference type="GO" id="GO:0010629">
    <property type="term" value="P:negative regulation of gene expression"/>
    <property type="evidence" value="ECO:0007669"/>
    <property type="project" value="Ensembl"/>
</dbReference>
<feature type="transmembrane region" description="Helical" evidence="17">
    <location>
        <begin position="316"/>
        <end position="340"/>
    </location>
</feature>
<evidence type="ECO:0000256" key="9">
    <source>
        <dbReference type="ARBA" id="ARBA00023180"/>
    </source>
</evidence>
<feature type="domain" description="Sushi" evidence="18">
    <location>
        <begin position="8"/>
        <end position="72"/>
    </location>
</feature>
<evidence type="ECO:0000256" key="5">
    <source>
        <dbReference type="ARBA" id="ARBA00022737"/>
    </source>
</evidence>
<comment type="function">
    <text evidence="12">Acts as a cofactor for complement factor I, a serine protease which protects autologous cells against complement-mediated injury by cleaving C3b and C4b deposited on host tissue. May be involved in the fusion of the spermatozoa with the oocyte during fertilization. Also acts as a costimulatory factor for T-cells which induces the differentiation of CD4+ into T-regulatory 1 cells. T-regulatory 1 cells suppress immune responses by secreting interleukin-10, and therefore are thought to prevent autoimmunity.</text>
</comment>
<dbReference type="PROSITE" id="PS50923">
    <property type="entry name" value="SUSHI"/>
    <property type="match status" value="4"/>
</dbReference>
<reference evidence="19" key="2">
    <citation type="submission" date="2025-08" db="UniProtKB">
        <authorList>
            <consortium name="Ensembl"/>
        </authorList>
    </citation>
    <scope>IDENTIFICATION</scope>
</reference>
<dbReference type="Ensembl" id="ENSOGAT00000008997.2">
    <property type="protein sequence ID" value="ENSOGAP00000008063.2"/>
    <property type="gene ID" value="ENSOGAG00000008994.2"/>
</dbReference>
<feature type="domain" description="Sushi" evidence="18">
    <location>
        <begin position="136"/>
        <end position="201"/>
    </location>
</feature>
<evidence type="ECO:0000256" key="14">
    <source>
        <dbReference type="PIRNR" id="PIRNR037971"/>
    </source>
</evidence>
<dbReference type="GO" id="GO:0006958">
    <property type="term" value="P:complement activation, classical pathway"/>
    <property type="evidence" value="ECO:0007669"/>
    <property type="project" value="UniProtKB-KW"/>
</dbReference>
<dbReference type="PANTHER" id="PTHR19325">
    <property type="entry name" value="COMPLEMENT COMPONENT-RELATED SUSHI DOMAIN-CONTAINING"/>
    <property type="match status" value="1"/>
</dbReference>
<feature type="region of interest" description="Disordered" evidence="16">
    <location>
        <begin position="267"/>
        <end position="302"/>
    </location>
</feature>
<evidence type="ECO:0000313" key="20">
    <source>
        <dbReference type="Proteomes" id="UP000005225"/>
    </source>
</evidence>
<feature type="domain" description="Sushi" evidence="18">
    <location>
        <begin position="202"/>
        <end position="261"/>
    </location>
</feature>
<evidence type="ECO:0000256" key="6">
    <source>
        <dbReference type="ARBA" id="ARBA00022875"/>
    </source>
</evidence>
<feature type="compositionally biased region" description="Low complexity" evidence="16">
    <location>
        <begin position="273"/>
        <end position="290"/>
    </location>
</feature>
<dbReference type="InterPro" id="IPR017341">
    <property type="entry name" value="CD46"/>
</dbReference>
<evidence type="ECO:0000256" key="3">
    <source>
        <dbReference type="ARBA" id="ARBA00022659"/>
    </source>
</evidence>
<keyword evidence="9" id="KW-0325">Glycoprotein</keyword>
<comment type="subcellular location">
    <subcellularLocation>
        <location evidence="1">Cytoplasmic vesicle</location>
        <location evidence="1">Secretory vesicle</location>
        <location evidence="1">Acrosome inner membrane</location>
        <topology evidence="1">Single-pass type I membrane protein</topology>
    </subcellularLocation>
</comment>
<keyword evidence="6" id="KW-0180">Complement pathway</keyword>
<dbReference type="GO" id="GO:0008593">
    <property type="term" value="P:regulation of Notch signaling pathway"/>
    <property type="evidence" value="ECO:0007669"/>
    <property type="project" value="Ensembl"/>
</dbReference>
<dbReference type="InParanoid" id="H0WZN3"/>
<dbReference type="InterPro" id="IPR000436">
    <property type="entry name" value="Sushi_SCR_CCP_dom"/>
</dbReference>
<dbReference type="CDD" id="cd00033">
    <property type="entry name" value="CCP"/>
    <property type="match status" value="4"/>
</dbReference>
<dbReference type="GeneTree" id="ENSGT00940000161381"/>
<dbReference type="EMBL" id="AAQR03088714">
    <property type="status" value="NOT_ANNOTATED_CDS"/>
    <property type="molecule type" value="Genomic_DNA"/>
</dbReference>
<evidence type="ECO:0000259" key="18">
    <source>
        <dbReference type="PROSITE" id="PS50923"/>
    </source>
</evidence>
<dbReference type="GO" id="GO:0009986">
    <property type="term" value="C:cell surface"/>
    <property type="evidence" value="ECO:0007669"/>
    <property type="project" value="Ensembl"/>
</dbReference>
<dbReference type="GO" id="GO:0005886">
    <property type="term" value="C:plasma membrane"/>
    <property type="evidence" value="ECO:0007669"/>
    <property type="project" value="Ensembl"/>
</dbReference>
<dbReference type="GO" id="GO:0071636">
    <property type="term" value="P:positive regulation of transforming growth factor beta production"/>
    <property type="evidence" value="ECO:0007669"/>
    <property type="project" value="Ensembl"/>
</dbReference>
<evidence type="ECO:0000256" key="8">
    <source>
        <dbReference type="ARBA" id="ARBA00023157"/>
    </source>
</evidence>
<evidence type="ECO:0000256" key="4">
    <source>
        <dbReference type="ARBA" id="ARBA00022729"/>
    </source>
</evidence>
<dbReference type="PIRSF" id="PIRSF037971">
    <property type="entry name" value="TLX_CD46"/>
    <property type="match status" value="1"/>
</dbReference>
<keyword evidence="17" id="KW-0812">Transmembrane</keyword>
<dbReference type="STRING" id="30611.ENSOGAP00000008063"/>
<dbReference type="AlphaFoldDB" id="H0WZN3"/>
<dbReference type="Pfam" id="PF00084">
    <property type="entry name" value="Sushi"/>
    <property type="match status" value="4"/>
</dbReference>
<dbReference type="EMBL" id="AAQR03088715">
    <property type="status" value="NOT_ANNOTATED_CDS"/>
    <property type="molecule type" value="Genomic_DNA"/>
</dbReference>
<feature type="disulfide bond" evidence="15">
    <location>
        <begin position="232"/>
        <end position="259"/>
    </location>
</feature>
<reference evidence="19" key="3">
    <citation type="submission" date="2025-09" db="UniProtKB">
        <authorList>
            <consortium name="Ensembl"/>
        </authorList>
    </citation>
    <scope>IDENTIFICATION</scope>
</reference>
<dbReference type="SUPFAM" id="SSF57535">
    <property type="entry name" value="Complement control module/SCR domain"/>
    <property type="match status" value="4"/>
</dbReference>
<keyword evidence="4" id="KW-0732">Signal</keyword>
<proteinExistence type="predicted"/>
<dbReference type="HOGENOM" id="CLU_020107_1_2_1"/>
<evidence type="ECO:0000256" key="10">
    <source>
        <dbReference type="ARBA" id="ARBA00023279"/>
    </source>
</evidence>
<evidence type="ECO:0000256" key="11">
    <source>
        <dbReference type="ARBA" id="ARBA00023329"/>
    </source>
</evidence>
<dbReference type="GO" id="GO:0007338">
    <property type="term" value="P:single fertilization"/>
    <property type="evidence" value="ECO:0007669"/>
    <property type="project" value="UniProtKB-UniRule"/>
</dbReference>
<comment type="subunit">
    <text evidence="13">Interacts with C3b. Interacts with C4b. Interacts with moesin/MSN.</text>
</comment>
<sequence length="366" mass="40581">VLILLSLDACEEPPQFLSMDLVQKLKPEYNIGEEVTYNCARGYFSVCGSRPTRTVCVQNNTWLHVTDDCCFRVSCRPLKAPASGQVKYLNGTFGWGFSAHFTCNSGFYLVGEPLLHCELKEKDAFWSAKAPVCEKIKCKPPPKIKNGKHTFVNVQVFDYYATVTYNCDPSNGPDEYSLVGADKIYCVDNNKWSADAPECKVVKCPFPKVKNGRQVAGLGKKFYYKATVIFECNSGYYLHGSDTSVCQSNNTWYPPLPTCPKVLPPPSTTLSHSASSLPSTIPPISTVSGPKPTHPKKPSISNYPGYPNPKEGLFDIGPWVIVLIIVTLLVGVAVICIGLYRCFERRKKKGTYITGESYKEVNFTSL</sequence>
<dbReference type="GO" id="GO:0005576">
    <property type="term" value="C:extracellular region"/>
    <property type="evidence" value="ECO:0007669"/>
    <property type="project" value="GOC"/>
</dbReference>
<dbReference type="eggNOG" id="ENOG502QPUC">
    <property type="taxonomic scope" value="Eukaryota"/>
</dbReference>
<evidence type="ECO:0000256" key="12">
    <source>
        <dbReference type="ARBA" id="ARBA00025258"/>
    </source>
</evidence>
<dbReference type="GO" id="GO:0002079">
    <property type="term" value="C:inner acrosomal membrane"/>
    <property type="evidence" value="ECO:0007669"/>
    <property type="project" value="UniProtKB-SubCell"/>
</dbReference>
<reference evidence="20" key="1">
    <citation type="submission" date="2011-03" db="EMBL/GenBank/DDBJ databases">
        <title>Version 3 of the genome sequence of Otolemur garnettii (Bushbaby).</title>
        <authorList>
            <consortium name="The Broad Institute Genome Sequencing Platform"/>
            <person name="Di Palma F."/>
            <person name="Johnson J."/>
            <person name="Lander E.S."/>
            <person name="Lindblad-Toh K."/>
            <person name="Jaffe D.B."/>
            <person name="Gnerre S."/>
            <person name="MacCallum I."/>
            <person name="Przybylski D."/>
            <person name="Ribeiro F.J."/>
            <person name="Burton J.N."/>
            <person name="Walker B.J."/>
            <person name="Sharpe T."/>
            <person name="Hall G."/>
        </authorList>
    </citation>
    <scope>NUCLEOTIDE SEQUENCE [LARGE SCALE GENOMIC DNA]</scope>
</reference>
<dbReference type="GO" id="GO:0042102">
    <property type="term" value="P:positive regulation of T cell proliferation"/>
    <property type="evidence" value="ECO:0007669"/>
    <property type="project" value="Ensembl"/>
</dbReference>
<evidence type="ECO:0000256" key="15">
    <source>
        <dbReference type="PROSITE-ProRule" id="PRU00302"/>
    </source>
</evidence>
<name>H0WZN3_OTOGA</name>
<dbReference type="GO" id="GO:0045591">
    <property type="term" value="P:positive regulation of regulatory T cell differentiation"/>
    <property type="evidence" value="ECO:0007669"/>
    <property type="project" value="Ensembl"/>
</dbReference>
<keyword evidence="8 15" id="KW-1015">Disulfide bond</keyword>
<evidence type="ECO:0000256" key="7">
    <source>
        <dbReference type="ARBA" id="ARBA00023136"/>
    </source>
</evidence>
<dbReference type="GO" id="GO:0035581">
    <property type="term" value="P:sequestering of extracellular ligand from receptor"/>
    <property type="evidence" value="ECO:0007669"/>
    <property type="project" value="Ensembl"/>
</dbReference>
<dbReference type="FunFam" id="2.10.70.10:FF:000014">
    <property type="entry name" value="Membrane cofactor protein"/>
    <property type="match status" value="1"/>
</dbReference>
<keyword evidence="11" id="KW-0968">Cytoplasmic vesicle</keyword>
<keyword evidence="7 14" id="KW-0472">Membrane</keyword>
<keyword evidence="10 14" id="KW-0278">Fertilization</keyword>
<evidence type="ECO:0000256" key="13">
    <source>
        <dbReference type="ARBA" id="ARBA00047055"/>
    </source>
</evidence>
<dbReference type="GO" id="GO:0043382">
    <property type="term" value="P:positive regulation of memory T cell differentiation"/>
    <property type="evidence" value="ECO:0007669"/>
    <property type="project" value="Ensembl"/>
</dbReference>
<evidence type="ECO:0000256" key="1">
    <source>
        <dbReference type="ARBA" id="ARBA00004537"/>
    </source>
</evidence>
<keyword evidence="20" id="KW-1185">Reference proteome</keyword>
<keyword evidence="5" id="KW-0677">Repeat</keyword>
<dbReference type="GO" id="GO:0045296">
    <property type="term" value="F:cadherin binding"/>
    <property type="evidence" value="ECO:0007669"/>
    <property type="project" value="Ensembl"/>
</dbReference>
<accession>H0WZN3</accession>
<dbReference type="FunCoup" id="H0WZN3">
    <property type="interactions" value="179"/>
</dbReference>
<dbReference type="InterPro" id="IPR035976">
    <property type="entry name" value="Sushi/SCR/CCP_sf"/>
</dbReference>
<evidence type="ECO:0000313" key="19">
    <source>
        <dbReference type="Ensembl" id="ENSOGAP00000008063.2"/>
    </source>
</evidence>
<dbReference type="GO" id="GO:0032733">
    <property type="term" value="P:positive regulation of interleukin-10 production"/>
    <property type="evidence" value="ECO:0007669"/>
    <property type="project" value="Ensembl"/>
</dbReference>
<dbReference type="Proteomes" id="UP000005225">
    <property type="component" value="Unassembled WGS sequence"/>
</dbReference>
<evidence type="ECO:0000256" key="17">
    <source>
        <dbReference type="SAM" id="Phobius"/>
    </source>
</evidence>
<feature type="domain" description="Sushi" evidence="18">
    <location>
        <begin position="73"/>
        <end position="135"/>
    </location>
</feature>
<comment type="caution">
    <text evidence="15">Lacks conserved residue(s) required for the propagation of feature annotation.</text>
</comment>
<keyword evidence="3 15" id="KW-0768">Sushi</keyword>
<protein>
    <recommendedName>
        <fullName evidence="2 14">Membrane cofactor protein</fullName>
    </recommendedName>
</protein>
<keyword evidence="17" id="KW-1133">Transmembrane helix</keyword>
<dbReference type="GO" id="GO:0002456">
    <property type="term" value="P:T cell mediated immunity"/>
    <property type="evidence" value="ECO:0007669"/>
    <property type="project" value="Ensembl"/>
</dbReference>
<dbReference type="Gene3D" id="2.10.70.10">
    <property type="entry name" value="Complement Module, domain 1"/>
    <property type="match status" value="4"/>
</dbReference>
<evidence type="ECO:0000256" key="2">
    <source>
        <dbReference type="ARBA" id="ARBA00017517"/>
    </source>
</evidence>
<keyword evidence="6" id="KW-0399">Innate immunity</keyword>